<dbReference type="Gene3D" id="3.40.30.10">
    <property type="entry name" value="Glutaredoxin"/>
    <property type="match status" value="1"/>
</dbReference>
<dbReference type="InterPro" id="IPR044087">
    <property type="entry name" value="NahD-like"/>
</dbReference>
<dbReference type="EC" id="5.99.1.4" evidence="1"/>
<dbReference type="SUPFAM" id="SSF52833">
    <property type="entry name" value="Thioredoxin-like"/>
    <property type="match status" value="1"/>
</dbReference>
<evidence type="ECO:0000313" key="4">
    <source>
        <dbReference type="Proteomes" id="UP001305521"/>
    </source>
</evidence>
<gene>
    <name evidence="3" type="ORF">R9Z33_00795</name>
</gene>
<comment type="catalytic activity">
    <reaction evidence="1">
        <text>2-hydroxychromene-2-carboxylate = (3E)-4-(2-hydroxyphenyl)-2-oxobut-3-enoate</text>
        <dbReference type="Rhea" id="RHEA:27401"/>
        <dbReference type="ChEBI" id="CHEBI:59350"/>
        <dbReference type="ChEBI" id="CHEBI:59353"/>
        <dbReference type="EC" id="5.99.1.4"/>
    </reaction>
</comment>
<name>A0ABZ0PI69_9PROT</name>
<dbReference type="EMBL" id="CP137852">
    <property type="protein sequence ID" value="WPB85424.1"/>
    <property type="molecule type" value="Genomic_DNA"/>
</dbReference>
<dbReference type="InterPro" id="IPR051924">
    <property type="entry name" value="GST_Kappa/NadH"/>
</dbReference>
<feature type="domain" description="DSBA-like thioredoxin" evidence="2">
    <location>
        <begin position="6"/>
        <end position="193"/>
    </location>
</feature>
<dbReference type="RefSeq" id="WP_318649393.1">
    <property type="nucleotide sequence ID" value="NZ_CP137852.1"/>
</dbReference>
<evidence type="ECO:0000259" key="2">
    <source>
        <dbReference type="Pfam" id="PF01323"/>
    </source>
</evidence>
<dbReference type="GO" id="GO:0016853">
    <property type="term" value="F:isomerase activity"/>
    <property type="evidence" value="ECO:0007669"/>
    <property type="project" value="UniProtKB-KW"/>
</dbReference>
<sequence>MSPLIFRYDVHSPWCYLAALRIEGIAAKHGRSVEWRPVYLARLIDAIDGRRPLEANAAFLAWYRQDLQDWAALGGVTLRYHPRYPLRPARALRAACFASAEGKGGAFARAVLRAYWSEVGDIEDLGLLGRLGAEAGLDPEAVIAATGDERWKAQLAANTEEAIAEGVFGLPMVTADGKLFFGNDRLDLLDRFLGGPLRP</sequence>
<dbReference type="Proteomes" id="UP001305521">
    <property type="component" value="Chromosome"/>
</dbReference>
<dbReference type="InterPro" id="IPR014440">
    <property type="entry name" value="HCCAis_GSTk"/>
</dbReference>
<dbReference type="Pfam" id="PF01323">
    <property type="entry name" value="DSBA"/>
    <property type="match status" value="1"/>
</dbReference>
<dbReference type="CDD" id="cd03022">
    <property type="entry name" value="DsbA_HCCA_Iso"/>
    <property type="match status" value="1"/>
</dbReference>
<evidence type="ECO:0000313" key="3">
    <source>
        <dbReference type="EMBL" id="WPB85424.1"/>
    </source>
</evidence>
<dbReference type="InterPro" id="IPR036249">
    <property type="entry name" value="Thioredoxin-like_sf"/>
</dbReference>
<keyword evidence="1 3" id="KW-0413">Isomerase</keyword>
<dbReference type="InterPro" id="IPR001853">
    <property type="entry name" value="DSBA-like_thioredoxin_dom"/>
</dbReference>
<dbReference type="PIRSF" id="PIRSF006386">
    <property type="entry name" value="HCCAis_GSTk"/>
    <property type="match status" value="1"/>
</dbReference>
<protein>
    <recommendedName>
        <fullName evidence="1">2-hydroxychromene-2-carboxylate isomerase</fullName>
        <ecNumber evidence="1">5.99.1.4</ecNumber>
    </recommendedName>
</protein>
<keyword evidence="4" id="KW-1185">Reference proteome</keyword>
<comment type="similarity">
    <text evidence="1">Belongs to the GST superfamily. NadH family.</text>
</comment>
<reference evidence="3 4" key="1">
    <citation type="submission" date="2023-11" db="EMBL/GenBank/DDBJ databases">
        <title>Arctic aerobic anoxygenic photoheterotroph Sediminicoccus rosea KRV36 adapts its photosynthesis to long days of polar summer.</title>
        <authorList>
            <person name="Tomasch J."/>
            <person name="Kopejtka K."/>
            <person name="Bily T."/>
            <person name="Gardiner A.T."/>
            <person name="Gardian Z."/>
            <person name="Shivaramu S."/>
            <person name="Koblizek M."/>
            <person name="Engelhardt F."/>
            <person name="Kaftan D."/>
        </authorList>
    </citation>
    <scope>NUCLEOTIDE SEQUENCE [LARGE SCALE GENOMIC DNA]</scope>
    <source>
        <strain evidence="3 4">R-30</strain>
    </source>
</reference>
<dbReference type="PANTHER" id="PTHR42943:SF2">
    <property type="entry name" value="GLUTATHIONE S-TRANSFERASE KAPPA 1"/>
    <property type="match status" value="1"/>
</dbReference>
<dbReference type="PANTHER" id="PTHR42943">
    <property type="entry name" value="GLUTATHIONE S-TRANSFERASE KAPPA"/>
    <property type="match status" value="1"/>
</dbReference>
<evidence type="ECO:0000256" key="1">
    <source>
        <dbReference type="PIRNR" id="PIRNR006386"/>
    </source>
</evidence>
<organism evidence="3 4">
    <name type="scientific">Sediminicoccus rosea</name>
    <dbReference type="NCBI Taxonomy" id="1225128"/>
    <lineage>
        <taxon>Bacteria</taxon>
        <taxon>Pseudomonadati</taxon>
        <taxon>Pseudomonadota</taxon>
        <taxon>Alphaproteobacteria</taxon>
        <taxon>Acetobacterales</taxon>
        <taxon>Roseomonadaceae</taxon>
        <taxon>Sediminicoccus</taxon>
    </lineage>
</organism>
<accession>A0ABZ0PI69</accession>
<proteinExistence type="inferred from homology"/>